<dbReference type="AlphaFoldDB" id="A0A2P2NNJ7"/>
<protein>
    <submittedName>
        <fullName evidence="1">Uncharacterized protein</fullName>
    </submittedName>
</protein>
<evidence type="ECO:0000313" key="1">
    <source>
        <dbReference type="EMBL" id="MBX43960.1"/>
    </source>
</evidence>
<name>A0A2P2NNJ7_RHIMU</name>
<dbReference type="EMBL" id="GGEC01063476">
    <property type="protein sequence ID" value="MBX43960.1"/>
    <property type="molecule type" value="Transcribed_RNA"/>
</dbReference>
<sequence length="42" mass="5270">MLRVIFIFQPYQQFAEHNCLYHMGINNVYFPLPFHLFILYYK</sequence>
<organism evidence="1">
    <name type="scientific">Rhizophora mucronata</name>
    <name type="common">Asiatic mangrove</name>
    <dbReference type="NCBI Taxonomy" id="61149"/>
    <lineage>
        <taxon>Eukaryota</taxon>
        <taxon>Viridiplantae</taxon>
        <taxon>Streptophyta</taxon>
        <taxon>Embryophyta</taxon>
        <taxon>Tracheophyta</taxon>
        <taxon>Spermatophyta</taxon>
        <taxon>Magnoliopsida</taxon>
        <taxon>eudicotyledons</taxon>
        <taxon>Gunneridae</taxon>
        <taxon>Pentapetalae</taxon>
        <taxon>rosids</taxon>
        <taxon>fabids</taxon>
        <taxon>Malpighiales</taxon>
        <taxon>Rhizophoraceae</taxon>
        <taxon>Rhizophora</taxon>
    </lineage>
</organism>
<proteinExistence type="predicted"/>
<reference evidence="1" key="1">
    <citation type="submission" date="2018-02" db="EMBL/GenBank/DDBJ databases">
        <title>Rhizophora mucronata_Transcriptome.</title>
        <authorList>
            <person name="Meera S.P."/>
            <person name="Sreeshan A."/>
            <person name="Augustine A."/>
        </authorList>
    </citation>
    <scope>NUCLEOTIDE SEQUENCE</scope>
    <source>
        <tissue evidence="1">Leaf</tissue>
    </source>
</reference>
<accession>A0A2P2NNJ7</accession>